<evidence type="ECO:0000313" key="2">
    <source>
        <dbReference type="Proteomes" id="UP000002640"/>
    </source>
</evidence>
<dbReference type="Proteomes" id="UP000002640">
    <property type="component" value="Unassembled WGS sequence"/>
</dbReference>
<dbReference type="AlphaFoldDB" id="G4YKA4"/>
<reference evidence="1 2" key="1">
    <citation type="journal article" date="2006" name="Science">
        <title>Phytophthora genome sequences uncover evolutionary origins and mechanisms of pathogenesis.</title>
        <authorList>
            <person name="Tyler B.M."/>
            <person name="Tripathy S."/>
            <person name="Zhang X."/>
            <person name="Dehal P."/>
            <person name="Jiang R.H."/>
            <person name="Aerts A."/>
            <person name="Arredondo F.D."/>
            <person name="Baxter L."/>
            <person name="Bensasson D."/>
            <person name="Beynon J.L."/>
            <person name="Chapman J."/>
            <person name="Damasceno C.M."/>
            <person name="Dorrance A.E."/>
            <person name="Dou D."/>
            <person name="Dickerman A.W."/>
            <person name="Dubchak I.L."/>
            <person name="Garbelotto M."/>
            <person name="Gijzen M."/>
            <person name="Gordon S.G."/>
            <person name="Govers F."/>
            <person name="Grunwald N.J."/>
            <person name="Huang W."/>
            <person name="Ivors K.L."/>
            <person name="Jones R.W."/>
            <person name="Kamoun S."/>
            <person name="Krampis K."/>
            <person name="Lamour K.H."/>
            <person name="Lee M.K."/>
            <person name="McDonald W.H."/>
            <person name="Medina M."/>
            <person name="Meijer H.J."/>
            <person name="Nordberg E.K."/>
            <person name="Maclean D.J."/>
            <person name="Ospina-Giraldo M.D."/>
            <person name="Morris P.F."/>
            <person name="Phuntumart V."/>
            <person name="Putnam N.H."/>
            <person name="Rash S."/>
            <person name="Rose J.K."/>
            <person name="Sakihama Y."/>
            <person name="Salamov A.A."/>
            <person name="Savidor A."/>
            <person name="Scheuring C.F."/>
            <person name="Smith B.M."/>
            <person name="Sobral B.W."/>
            <person name="Terry A."/>
            <person name="Torto-Alalibo T.A."/>
            <person name="Win J."/>
            <person name="Xu Z."/>
            <person name="Zhang H."/>
            <person name="Grigoriev I.V."/>
            <person name="Rokhsar D.S."/>
            <person name="Boore J.L."/>
        </authorList>
    </citation>
    <scope>NUCLEOTIDE SEQUENCE [LARGE SCALE GENOMIC DNA]</scope>
    <source>
        <strain evidence="1 2">P6497</strain>
    </source>
</reference>
<sequence>IARTLMRQFGLMLSTKNFRTDVIVASGQEVYVYEHIYESINQLAENRAGGLWLPDELSRFLQKAKQYRELFPQSQDVYFKRIQFWGKSVAETKSKFYALRDIYIKEKRRGIENRRYELLKEIFADVPPRRTENVDVPSKAPKLWSSEDMEKLVDFLVRITHEIQTTGSSDLVKHVAEALHRTDGSCMNKLTDMRDKFRKKSASVRAASTCSVAFLYF</sequence>
<dbReference type="EMBL" id="JH159151">
    <property type="protein sequence ID" value="EGZ28188.1"/>
    <property type="molecule type" value="Genomic_DNA"/>
</dbReference>
<protein>
    <submittedName>
        <fullName evidence="1">Uncharacterized protein</fullName>
    </submittedName>
</protein>
<dbReference type="RefSeq" id="XP_009515463.1">
    <property type="nucleotide sequence ID" value="XM_009517168.1"/>
</dbReference>
<dbReference type="KEGG" id="psoj:PHYSODRAFT_475840"/>
<feature type="non-terminal residue" evidence="1">
    <location>
        <position position="1"/>
    </location>
</feature>
<gene>
    <name evidence="1" type="ORF">PHYSODRAFT_475840</name>
</gene>
<keyword evidence="2" id="KW-1185">Reference proteome</keyword>
<evidence type="ECO:0000313" key="1">
    <source>
        <dbReference type="EMBL" id="EGZ28188.1"/>
    </source>
</evidence>
<name>G4YKA4_PHYSP</name>
<organism evidence="1 2">
    <name type="scientific">Phytophthora sojae (strain P6497)</name>
    <name type="common">Soybean stem and root rot agent</name>
    <name type="synonym">Phytophthora megasperma f. sp. glycines</name>
    <dbReference type="NCBI Taxonomy" id="1094619"/>
    <lineage>
        <taxon>Eukaryota</taxon>
        <taxon>Sar</taxon>
        <taxon>Stramenopiles</taxon>
        <taxon>Oomycota</taxon>
        <taxon>Peronosporomycetes</taxon>
        <taxon>Peronosporales</taxon>
        <taxon>Peronosporaceae</taxon>
        <taxon>Phytophthora</taxon>
    </lineage>
</organism>
<dbReference type="OMA" id="HRTDGSC"/>
<dbReference type="GeneID" id="20654663"/>
<dbReference type="SMR" id="G4YKA4"/>
<dbReference type="InParanoid" id="G4YKA4"/>
<accession>G4YKA4</accession>
<proteinExistence type="predicted"/>